<evidence type="ECO:0000256" key="1">
    <source>
        <dbReference type="SAM" id="MobiDB-lite"/>
    </source>
</evidence>
<protein>
    <submittedName>
        <fullName evidence="2">Uncharacterized protein</fullName>
    </submittedName>
</protein>
<dbReference type="EMBL" id="HACG01010384">
    <property type="protein sequence ID" value="CEK57249.1"/>
    <property type="molecule type" value="Transcribed_RNA"/>
</dbReference>
<gene>
    <name evidence="2" type="primary">ORF29661</name>
</gene>
<feature type="non-terminal residue" evidence="2">
    <location>
        <position position="77"/>
    </location>
</feature>
<feature type="region of interest" description="Disordered" evidence="1">
    <location>
        <begin position="1"/>
        <end position="23"/>
    </location>
</feature>
<proteinExistence type="predicted"/>
<organism evidence="2">
    <name type="scientific">Arion vulgaris</name>
    <dbReference type="NCBI Taxonomy" id="1028688"/>
    <lineage>
        <taxon>Eukaryota</taxon>
        <taxon>Metazoa</taxon>
        <taxon>Spiralia</taxon>
        <taxon>Lophotrochozoa</taxon>
        <taxon>Mollusca</taxon>
        <taxon>Gastropoda</taxon>
        <taxon>Heterobranchia</taxon>
        <taxon>Euthyneura</taxon>
        <taxon>Panpulmonata</taxon>
        <taxon>Eupulmonata</taxon>
        <taxon>Stylommatophora</taxon>
        <taxon>Helicina</taxon>
        <taxon>Arionoidea</taxon>
        <taxon>Arionidae</taxon>
        <taxon>Arion</taxon>
    </lineage>
</organism>
<evidence type="ECO:0000313" key="2">
    <source>
        <dbReference type="EMBL" id="CEK57249.1"/>
    </source>
</evidence>
<feature type="compositionally biased region" description="Basic and acidic residues" evidence="1">
    <location>
        <begin position="9"/>
        <end position="18"/>
    </location>
</feature>
<accession>A0A0B6YM03</accession>
<dbReference type="AlphaFoldDB" id="A0A0B6YM03"/>
<name>A0A0B6YM03_9EUPU</name>
<feature type="non-terminal residue" evidence="2">
    <location>
        <position position="1"/>
    </location>
</feature>
<sequence>ETEEQLNSLEERSGKQSEDYPSGYDSLLDVVEILDNEKAKQNDDFLPPLLQKSYSVQEKYTELVGERHTELVGVKKI</sequence>
<reference evidence="2" key="1">
    <citation type="submission" date="2014-12" db="EMBL/GenBank/DDBJ databases">
        <title>Insight into the proteome of Arion vulgaris.</title>
        <authorList>
            <person name="Aradska J."/>
            <person name="Bulat T."/>
            <person name="Smidak R."/>
            <person name="Sarate P."/>
            <person name="Gangsoo J."/>
            <person name="Sialana F."/>
            <person name="Bilban M."/>
            <person name="Lubec G."/>
        </authorList>
    </citation>
    <scope>NUCLEOTIDE SEQUENCE</scope>
    <source>
        <tissue evidence="2">Skin</tissue>
    </source>
</reference>